<name>A0A0C2BIC0_9BILA</name>
<evidence type="ECO:0000256" key="1">
    <source>
        <dbReference type="SAM" id="MobiDB-lite"/>
    </source>
</evidence>
<evidence type="ECO:0000313" key="2">
    <source>
        <dbReference type="EMBL" id="KIH43523.1"/>
    </source>
</evidence>
<sequence>MTEIDVSKLLGSESTVKESTYKGANTSERKDEKGVSEEITCTPADKIMRKSMSAKNITGQKASKRIENMTASPSSDTEGEYVGSTPMKATNTRKRKSLSSSNENRAEKKDGEGNVLEGCGQKIHWRPGYGKDRILNHVRTHWGKPTKKCKLCDFKATHAHKVSLCSLLHFFCFRRFFCVL</sequence>
<evidence type="ECO:0000313" key="3">
    <source>
        <dbReference type="Proteomes" id="UP000054047"/>
    </source>
</evidence>
<dbReference type="Proteomes" id="UP000054047">
    <property type="component" value="Unassembled WGS sequence"/>
</dbReference>
<protein>
    <recommendedName>
        <fullName evidence="4">Zinc finger, C2H2 type</fullName>
    </recommendedName>
</protein>
<feature type="compositionally biased region" description="Basic and acidic residues" evidence="1">
    <location>
        <begin position="27"/>
        <end position="36"/>
    </location>
</feature>
<accession>A0A0C2BIC0</accession>
<proteinExistence type="predicted"/>
<feature type="region of interest" description="Disordered" evidence="1">
    <location>
        <begin position="1"/>
        <end position="118"/>
    </location>
</feature>
<gene>
    <name evidence="2" type="ORF">ANCDUO_26470</name>
</gene>
<evidence type="ECO:0008006" key="4">
    <source>
        <dbReference type="Google" id="ProtNLM"/>
    </source>
</evidence>
<reference evidence="2 3" key="1">
    <citation type="submission" date="2013-12" db="EMBL/GenBank/DDBJ databases">
        <title>Draft genome of the parsitic nematode Ancylostoma duodenale.</title>
        <authorList>
            <person name="Mitreva M."/>
        </authorList>
    </citation>
    <scope>NUCLEOTIDE SEQUENCE [LARGE SCALE GENOMIC DNA]</scope>
    <source>
        <strain evidence="2 3">Zhejiang</strain>
    </source>
</reference>
<organism evidence="2 3">
    <name type="scientific">Ancylostoma duodenale</name>
    <dbReference type="NCBI Taxonomy" id="51022"/>
    <lineage>
        <taxon>Eukaryota</taxon>
        <taxon>Metazoa</taxon>
        <taxon>Ecdysozoa</taxon>
        <taxon>Nematoda</taxon>
        <taxon>Chromadorea</taxon>
        <taxon>Rhabditida</taxon>
        <taxon>Rhabditina</taxon>
        <taxon>Rhabditomorpha</taxon>
        <taxon>Strongyloidea</taxon>
        <taxon>Ancylostomatidae</taxon>
        <taxon>Ancylostomatinae</taxon>
        <taxon>Ancylostoma</taxon>
    </lineage>
</organism>
<keyword evidence="3" id="KW-1185">Reference proteome</keyword>
<dbReference type="AlphaFoldDB" id="A0A0C2BIC0"/>
<dbReference type="EMBL" id="KN785123">
    <property type="protein sequence ID" value="KIH43523.1"/>
    <property type="molecule type" value="Genomic_DNA"/>
</dbReference>
<dbReference type="OrthoDB" id="5865697at2759"/>